<protein>
    <recommendedName>
        <fullName evidence="3">Helix-turn-helix domain-containing protein</fullName>
    </recommendedName>
</protein>
<evidence type="ECO:0000313" key="2">
    <source>
        <dbReference type="Proteomes" id="UP001225356"/>
    </source>
</evidence>
<evidence type="ECO:0000313" key="1">
    <source>
        <dbReference type="EMBL" id="MDP9843246.1"/>
    </source>
</evidence>
<name>A0ABT9QA36_9ACTN</name>
<proteinExistence type="predicted"/>
<evidence type="ECO:0008006" key="3">
    <source>
        <dbReference type="Google" id="ProtNLM"/>
    </source>
</evidence>
<dbReference type="EMBL" id="JAUSQU010000001">
    <property type="protein sequence ID" value="MDP9843246.1"/>
    <property type="molecule type" value="Genomic_DNA"/>
</dbReference>
<organism evidence="1 2">
    <name type="scientific">Streptosporangium lutulentum</name>
    <dbReference type="NCBI Taxonomy" id="1461250"/>
    <lineage>
        <taxon>Bacteria</taxon>
        <taxon>Bacillati</taxon>
        <taxon>Actinomycetota</taxon>
        <taxon>Actinomycetes</taxon>
        <taxon>Streptosporangiales</taxon>
        <taxon>Streptosporangiaceae</taxon>
        <taxon>Streptosporangium</taxon>
    </lineage>
</organism>
<sequence length="105" mass="11800">MDMELVTIHDVDGLFDNQIDGALPWNIDPVFAFETEVDALQVLQHLAEQLDTTRQQLHHVMRYMEAAVKAAGATVEDGSPIKPQAIINHTGLSRRTVYKFLGTRQ</sequence>
<reference evidence="1 2" key="1">
    <citation type="submission" date="2023-07" db="EMBL/GenBank/DDBJ databases">
        <title>Sequencing the genomes of 1000 actinobacteria strains.</title>
        <authorList>
            <person name="Klenk H.-P."/>
        </authorList>
    </citation>
    <scope>NUCLEOTIDE SEQUENCE [LARGE SCALE GENOMIC DNA]</scope>
    <source>
        <strain evidence="1 2">DSM 46740</strain>
    </source>
</reference>
<dbReference type="Proteomes" id="UP001225356">
    <property type="component" value="Unassembled WGS sequence"/>
</dbReference>
<comment type="caution">
    <text evidence="1">The sequence shown here is derived from an EMBL/GenBank/DDBJ whole genome shotgun (WGS) entry which is preliminary data.</text>
</comment>
<keyword evidence="2" id="KW-1185">Reference proteome</keyword>
<dbReference type="RefSeq" id="WP_307557320.1">
    <property type="nucleotide sequence ID" value="NZ_JAUSQU010000001.1"/>
</dbReference>
<accession>A0ABT9QA36</accession>
<gene>
    <name evidence="1" type="ORF">J2853_002457</name>
</gene>